<feature type="compositionally biased region" description="Basic and acidic residues" evidence="1">
    <location>
        <begin position="10"/>
        <end position="30"/>
    </location>
</feature>
<accession>A0A151X425</accession>
<dbReference type="AlphaFoldDB" id="A0A151X425"/>
<proteinExistence type="predicted"/>
<organism evidence="2 3">
    <name type="scientific">Mycetomoellerius zeteki</name>
    <dbReference type="NCBI Taxonomy" id="64791"/>
    <lineage>
        <taxon>Eukaryota</taxon>
        <taxon>Metazoa</taxon>
        <taxon>Ecdysozoa</taxon>
        <taxon>Arthropoda</taxon>
        <taxon>Hexapoda</taxon>
        <taxon>Insecta</taxon>
        <taxon>Pterygota</taxon>
        <taxon>Neoptera</taxon>
        <taxon>Endopterygota</taxon>
        <taxon>Hymenoptera</taxon>
        <taxon>Apocrita</taxon>
        <taxon>Aculeata</taxon>
        <taxon>Formicoidea</taxon>
        <taxon>Formicidae</taxon>
        <taxon>Myrmicinae</taxon>
        <taxon>Mycetomoellerius</taxon>
    </lineage>
</organism>
<protein>
    <submittedName>
        <fullName evidence="2">Uncharacterized protein</fullName>
    </submittedName>
</protein>
<reference evidence="2 3" key="1">
    <citation type="submission" date="2015-09" db="EMBL/GenBank/DDBJ databases">
        <title>Trachymyrmex zeteki WGS genome.</title>
        <authorList>
            <person name="Nygaard S."/>
            <person name="Hu H."/>
            <person name="Boomsma J."/>
            <person name="Zhang G."/>
        </authorList>
    </citation>
    <scope>NUCLEOTIDE SEQUENCE [LARGE SCALE GENOMIC DNA]</scope>
    <source>
        <strain evidence="2">Tzet28-1</strain>
        <tissue evidence="2">Whole body</tissue>
    </source>
</reference>
<dbReference type="Proteomes" id="UP000075809">
    <property type="component" value="Unassembled WGS sequence"/>
</dbReference>
<keyword evidence="3" id="KW-1185">Reference proteome</keyword>
<name>A0A151X425_9HYME</name>
<dbReference type="EMBL" id="KQ982554">
    <property type="protein sequence ID" value="KYQ55152.1"/>
    <property type="molecule type" value="Genomic_DNA"/>
</dbReference>
<evidence type="ECO:0000256" key="1">
    <source>
        <dbReference type="SAM" id="MobiDB-lite"/>
    </source>
</evidence>
<feature type="compositionally biased region" description="Low complexity" evidence="1">
    <location>
        <begin position="79"/>
        <end position="96"/>
    </location>
</feature>
<evidence type="ECO:0000313" key="3">
    <source>
        <dbReference type="Proteomes" id="UP000075809"/>
    </source>
</evidence>
<sequence>MFGLSFGFARRHDFRSDGRRDGRGQEEGNRAQRVAVGAGGDLLPAYGGVRRRHDAGSPMNGLMERAGRATQRARLTKRASSPQTSSPSPTHASPSSWLTRTLTADGRS</sequence>
<gene>
    <name evidence="2" type="ORF">ALC60_06004</name>
</gene>
<feature type="region of interest" description="Disordered" evidence="1">
    <location>
        <begin position="1"/>
        <end position="108"/>
    </location>
</feature>
<evidence type="ECO:0000313" key="2">
    <source>
        <dbReference type="EMBL" id="KYQ55152.1"/>
    </source>
</evidence>